<evidence type="ECO:0000313" key="3">
    <source>
        <dbReference type="Proteomes" id="UP001500751"/>
    </source>
</evidence>
<dbReference type="EMBL" id="BAAAQN010000004">
    <property type="protein sequence ID" value="GAA2016510.1"/>
    <property type="molecule type" value="Genomic_DNA"/>
</dbReference>
<keyword evidence="3" id="KW-1185">Reference proteome</keyword>
<evidence type="ECO:0000256" key="1">
    <source>
        <dbReference type="SAM" id="MobiDB-lite"/>
    </source>
</evidence>
<feature type="region of interest" description="Disordered" evidence="1">
    <location>
        <begin position="34"/>
        <end position="66"/>
    </location>
</feature>
<organism evidence="2 3">
    <name type="scientific">Catenulispora yoronensis</name>
    <dbReference type="NCBI Taxonomy" id="450799"/>
    <lineage>
        <taxon>Bacteria</taxon>
        <taxon>Bacillati</taxon>
        <taxon>Actinomycetota</taxon>
        <taxon>Actinomycetes</taxon>
        <taxon>Catenulisporales</taxon>
        <taxon>Catenulisporaceae</taxon>
        <taxon>Catenulispora</taxon>
    </lineage>
</organism>
<proteinExistence type="predicted"/>
<dbReference type="Proteomes" id="UP001500751">
    <property type="component" value="Unassembled WGS sequence"/>
</dbReference>
<sequence length="66" mass="7538">MRGTLALTFDKHRLIICAHIRMLQCFWQQGQDLLDPSPTPGTEQAADQFDPREGARPCWAPHQATY</sequence>
<reference evidence="2 3" key="1">
    <citation type="journal article" date="2019" name="Int. J. Syst. Evol. Microbiol.">
        <title>The Global Catalogue of Microorganisms (GCM) 10K type strain sequencing project: providing services to taxonomists for standard genome sequencing and annotation.</title>
        <authorList>
            <consortium name="The Broad Institute Genomics Platform"/>
            <consortium name="The Broad Institute Genome Sequencing Center for Infectious Disease"/>
            <person name="Wu L."/>
            <person name="Ma J."/>
        </authorList>
    </citation>
    <scope>NUCLEOTIDE SEQUENCE [LARGE SCALE GENOMIC DNA]</scope>
    <source>
        <strain evidence="2 3">JCM 16014</strain>
    </source>
</reference>
<accession>A0ABN2TQT7</accession>
<gene>
    <name evidence="2" type="ORF">GCM10009839_10130</name>
</gene>
<name>A0ABN2TQT7_9ACTN</name>
<comment type="caution">
    <text evidence="2">The sequence shown here is derived from an EMBL/GenBank/DDBJ whole genome shotgun (WGS) entry which is preliminary data.</text>
</comment>
<evidence type="ECO:0000313" key="2">
    <source>
        <dbReference type="EMBL" id="GAA2016510.1"/>
    </source>
</evidence>
<protein>
    <submittedName>
        <fullName evidence="2">Uncharacterized protein</fullName>
    </submittedName>
</protein>